<dbReference type="SUPFAM" id="SSF88723">
    <property type="entry name" value="PIN domain-like"/>
    <property type="match status" value="1"/>
</dbReference>
<dbReference type="SMART" id="SM00670">
    <property type="entry name" value="PINc"/>
    <property type="match status" value="1"/>
</dbReference>
<evidence type="ECO:0000313" key="2">
    <source>
        <dbReference type="EMBL" id="TKT93488.1"/>
    </source>
</evidence>
<reference evidence="2 3" key="1">
    <citation type="submission" date="2019-05" db="EMBL/GenBank/DDBJ databases">
        <title>Dyadobacter AR-3-8 sp. nov., isolated from arctic soil.</title>
        <authorList>
            <person name="Chaudhary D.K."/>
        </authorList>
    </citation>
    <scope>NUCLEOTIDE SEQUENCE [LARGE SCALE GENOMIC DNA]</scope>
    <source>
        <strain evidence="2 3">AR-3-8</strain>
    </source>
</reference>
<sequence>MKAKSIRVIFDTNVWISFLIGKRFSTIKKYIISGELIIIVTQQLLREIRDVTRREKLKKYFPKENANELIELWEIIAEQVEIEPKHFINRDPKDNFLLDLIDFSKADYLVTGDKDLFEHNPFKTAVILTPAKFEEVMNGREIQN</sequence>
<dbReference type="NCBIfam" id="TIGR00305">
    <property type="entry name" value="putative toxin-antitoxin system toxin component, PIN family"/>
    <property type="match status" value="1"/>
</dbReference>
<proteinExistence type="predicted"/>
<dbReference type="RefSeq" id="WP_137339163.1">
    <property type="nucleotide sequence ID" value="NZ_BSQH01000017.1"/>
</dbReference>
<name>A0A4U6DB94_9BACT</name>
<dbReference type="AlphaFoldDB" id="A0A4U6DB94"/>
<dbReference type="Gene3D" id="3.40.50.1010">
    <property type="entry name" value="5'-nuclease"/>
    <property type="match status" value="1"/>
</dbReference>
<dbReference type="PANTHER" id="PTHR34610">
    <property type="entry name" value="SSL7007 PROTEIN"/>
    <property type="match status" value="1"/>
</dbReference>
<keyword evidence="3" id="KW-1185">Reference proteome</keyword>
<evidence type="ECO:0000313" key="3">
    <source>
        <dbReference type="Proteomes" id="UP000304900"/>
    </source>
</evidence>
<dbReference type="InterPro" id="IPR002850">
    <property type="entry name" value="PIN_toxin-like"/>
</dbReference>
<evidence type="ECO:0000259" key="1">
    <source>
        <dbReference type="SMART" id="SM00670"/>
    </source>
</evidence>
<accession>A0A4U6DB94</accession>
<dbReference type="InterPro" id="IPR002716">
    <property type="entry name" value="PIN_dom"/>
</dbReference>
<dbReference type="InterPro" id="IPR029060">
    <property type="entry name" value="PIN-like_dom_sf"/>
</dbReference>
<dbReference type="Proteomes" id="UP000304900">
    <property type="component" value="Unassembled WGS sequence"/>
</dbReference>
<dbReference type="EMBL" id="SZVO01000002">
    <property type="protein sequence ID" value="TKT93488.1"/>
    <property type="molecule type" value="Genomic_DNA"/>
</dbReference>
<comment type="caution">
    <text evidence="2">The sequence shown here is derived from an EMBL/GenBank/DDBJ whole genome shotgun (WGS) entry which is preliminary data.</text>
</comment>
<dbReference type="OrthoDB" id="597986at2"/>
<dbReference type="PANTHER" id="PTHR34610:SF3">
    <property type="entry name" value="SSL7007 PROTEIN"/>
    <property type="match status" value="1"/>
</dbReference>
<protein>
    <submittedName>
        <fullName evidence="2">Putative toxin-antitoxin system toxin component, PIN family</fullName>
    </submittedName>
</protein>
<gene>
    <name evidence="2" type="ORF">FDK13_06465</name>
</gene>
<dbReference type="Pfam" id="PF13470">
    <property type="entry name" value="PIN_3"/>
    <property type="match status" value="1"/>
</dbReference>
<organism evidence="2 3">
    <name type="scientific">Dyadobacter frigoris</name>
    <dbReference type="NCBI Taxonomy" id="2576211"/>
    <lineage>
        <taxon>Bacteria</taxon>
        <taxon>Pseudomonadati</taxon>
        <taxon>Bacteroidota</taxon>
        <taxon>Cytophagia</taxon>
        <taxon>Cytophagales</taxon>
        <taxon>Spirosomataceae</taxon>
        <taxon>Dyadobacter</taxon>
    </lineage>
</organism>
<feature type="domain" description="PIN" evidence="1">
    <location>
        <begin position="6"/>
        <end position="118"/>
    </location>
</feature>